<dbReference type="PROSITE" id="PS51725">
    <property type="entry name" value="ABM"/>
    <property type="match status" value="1"/>
</dbReference>
<sequence>MEKELIVKWKIRKDKTSEILILLPALAEATKKETGNLLYAVYQSESDPNELILHERYADEAAAEAHKASNHYRDIVVGKIIPHLESREVTIIRQLF</sequence>
<feature type="domain" description="ABM" evidence="1">
    <location>
        <begin position="3"/>
        <end position="92"/>
    </location>
</feature>
<dbReference type="AlphaFoldDB" id="A0A552V838"/>
<gene>
    <name evidence="2" type="ORF">FMM05_04460</name>
</gene>
<protein>
    <submittedName>
        <fullName evidence="2">Antibiotic biosynthesis monooxygenase</fullName>
    </submittedName>
</protein>
<dbReference type="InterPro" id="IPR050744">
    <property type="entry name" value="AI-2_Isomerase_LsrG"/>
</dbReference>
<accession>A0A552V838</accession>
<organism evidence="2 3">
    <name type="scientific">Flavobacterium zepuense</name>
    <dbReference type="NCBI Taxonomy" id="2593302"/>
    <lineage>
        <taxon>Bacteria</taxon>
        <taxon>Pseudomonadati</taxon>
        <taxon>Bacteroidota</taxon>
        <taxon>Flavobacteriia</taxon>
        <taxon>Flavobacteriales</taxon>
        <taxon>Flavobacteriaceae</taxon>
        <taxon>Flavobacterium</taxon>
    </lineage>
</organism>
<dbReference type="RefSeq" id="WP_143372133.1">
    <property type="nucleotide sequence ID" value="NZ_VJVZ01000002.1"/>
</dbReference>
<reference evidence="2 3" key="1">
    <citation type="submission" date="2019-07" db="EMBL/GenBank/DDBJ databases">
        <title>Flavobacterium sp. nov., isolated from glacier ice.</title>
        <authorList>
            <person name="Liu Q."/>
            <person name="Xin Y.-H."/>
        </authorList>
    </citation>
    <scope>NUCLEOTIDE SEQUENCE [LARGE SCALE GENOMIC DNA]</scope>
    <source>
        <strain evidence="2 3">ZT4R6</strain>
    </source>
</reference>
<dbReference type="PANTHER" id="PTHR33336:SF3">
    <property type="entry name" value="ABM DOMAIN-CONTAINING PROTEIN"/>
    <property type="match status" value="1"/>
</dbReference>
<keyword evidence="2" id="KW-0503">Monooxygenase</keyword>
<keyword evidence="2" id="KW-0560">Oxidoreductase</keyword>
<evidence type="ECO:0000313" key="2">
    <source>
        <dbReference type="EMBL" id="TRW26635.1"/>
    </source>
</evidence>
<proteinExistence type="predicted"/>
<dbReference type="Proteomes" id="UP000320643">
    <property type="component" value="Unassembled WGS sequence"/>
</dbReference>
<dbReference type="InterPro" id="IPR007138">
    <property type="entry name" value="ABM_dom"/>
</dbReference>
<dbReference type="PANTHER" id="PTHR33336">
    <property type="entry name" value="QUINOL MONOOXYGENASE YGIN-RELATED"/>
    <property type="match status" value="1"/>
</dbReference>
<keyword evidence="3" id="KW-1185">Reference proteome</keyword>
<dbReference type="SUPFAM" id="SSF54909">
    <property type="entry name" value="Dimeric alpha+beta barrel"/>
    <property type="match status" value="1"/>
</dbReference>
<name>A0A552V838_9FLAO</name>
<evidence type="ECO:0000259" key="1">
    <source>
        <dbReference type="PROSITE" id="PS51725"/>
    </source>
</evidence>
<dbReference type="GO" id="GO:0004497">
    <property type="term" value="F:monooxygenase activity"/>
    <property type="evidence" value="ECO:0007669"/>
    <property type="project" value="UniProtKB-KW"/>
</dbReference>
<dbReference type="Pfam" id="PF03992">
    <property type="entry name" value="ABM"/>
    <property type="match status" value="1"/>
</dbReference>
<comment type="caution">
    <text evidence="2">The sequence shown here is derived from an EMBL/GenBank/DDBJ whole genome shotgun (WGS) entry which is preliminary data.</text>
</comment>
<dbReference type="EMBL" id="VJVZ01000002">
    <property type="protein sequence ID" value="TRW26635.1"/>
    <property type="molecule type" value="Genomic_DNA"/>
</dbReference>
<evidence type="ECO:0000313" key="3">
    <source>
        <dbReference type="Proteomes" id="UP000320643"/>
    </source>
</evidence>
<dbReference type="Gene3D" id="3.30.70.100">
    <property type="match status" value="1"/>
</dbReference>
<dbReference type="InterPro" id="IPR011008">
    <property type="entry name" value="Dimeric_a/b-barrel"/>
</dbReference>